<proteinExistence type="predicted"/>
<dbReference type="SUPFAM" id="SSF53098">
    <property type="entry name" value="Ribonuclease H-like"/>
    <property type="match status" value="1"/>
</dbReference>
<gene>
    <name evidence="6" type="ORF">RAG0_15273</name>
</gene>
<dbReference type="Proteomes" id="UP000178912">
    <property type="component" value="Unassembled WGS sequence"/>
</dbReference>
<keyword evidence="7" id="KW-1185">Reference proteome</keyword>
<evidence type="ECO:0000256" key="4">
    <source>
        <dbReference type="ARBA" id="ARBA00022833"/>
    </source>
</evidence>
<keyword evidence="4" id="KW-0862">Zinc</keyword>
<dbReference type="EMBL" id="FJUX01000134">
    <property type="protein sequence ID" value="CZT10958.1"/>
    <property type="molecule type" value="Genomic_DNA"/>
</dbReference>
<organism evidence="6 7">
    <name type="scientific">Rhynchosporium agropyri</name>
    <dbReference type="NCBI Taxonomy" id="914238"/>
    <lineage>
        <taxon>Eukaryota</taxon>
        <taxon>Fungi</taxon>
        <taxon>Dikarya</taxon>
        <taxon>Ascomycota</taxon>
        <taxon>Pezizomycotina</taxon>
        <taxon>Leotiomycetes</taxon>
        <taxon>Helotiales</taxon>
        <taxon>Ploettnerulaceae</taxon>
        <taxon>Rhynchosporium</taxon>
    </lineage>
</organism>
<evidence type="ECO:0000256" key="2">
    <source>
        <dbReference type="ARBA" id="ARBA00022723"/>
    </source>
</evidence>
<keyword evidence="3" id="KW-0863">Zinc-finger</keyword>
<keyword evidence="5" id="KW-0539">Nucleus</keyword>
<protein>
    <submittedName>
        <fullName evidence="6">Uncharacterized protein</fullName>
    </submittedName>
</protein>
<comment type="subcellular location">
    <subcellularLocation>
        <location evidence="1">Nucleus</location>
    </subcellularLocation>
</comment>
<dbReference type="AlphaFoldDB" id="A0A1E1LKD6"/>
<accession>A0A1E1LKD6</accession>
<evidence type="ECO:0000256" key="3">
    <source>
        <dbReference type="ARBA" id="ARBA00022771"/>
    </source>
</evidence>
<dbReference type="InterPro" id="IPR052035">
    <property type="entry name" value="ZnF_BED_domain_contain"/>
</dbReference>
<dbReference type="InterPro" id="IPR012337">
    <property type="entry name" value="RNaseH-like_sf"/>
</dbReference>
<evidence type="ECO:0000256" key="1">
    <source>
        <dbReference type="ARBA" id="ARBA00004123"/>
    </source>
</evidence>
<keyword evidence="2" id="KW-0479">Metal-binding</keyword>
<dbReference type="OrthoDB" id="3559562at2759"/>
<dbReference type="PANTHER" id="PTHR46481">
    <property type="entry name" value="ZINC FINGER BED DOMAIN-CONTAINING PROTEIN 4"/>
    <property type="match status" value="1"/>
</dbReference>
<evidence type="ECO:0000313" key="6">
    <source>
        <dbReference type="EMBL" id="CZT10958.1"/>
    </source>
</evidence>
<dbReference type="PANTHER" id="PTHR46481:SF10">
    <property type="entry name" value="ZINC FINGER BED DOMAIN-CONTAINING PROTEIN 39"/>
    <property type="match status" value="1"/>
</dbReference>
<dbReference type="GO" id="GO:0005634">
    <property type="term" value="C:nucleus"/>
    <property type="evidence" value="ECO:0007669"/>
    <property type="project" value="UniProtKB-SubCell"/>
</dbReference>
<sequence>MVLVSRGITIQKKSLIKEEIKDNIEINGSFSLTLDAWIAINQDAYLGITLHFINKNFELKSYLLWIRDLKEPHLGRYLIEELLKSLQDYNIEYNISSITRDNASSNDTLIKELRSYYDISGIVFQGDISCIAHVLNLVVQDILKAIIKEAYNDLDNIDIYNIENEEEVEDIIPNNQKTRWSSIANMLKDLLNLWLAIKLVITSSKSKVFKTNRDILLLKDSDIQYLEKCLKIFNIFIKATTKLQADKYPTIYYLIPEVYNIYTRLENIREELNDPVFRDAINKGIAKLRKYYPKQGINLNNRALYLSLILDPRIKRDGLELIGLTRG</sequence>
<evidence type="ECO:0000313" key="7">
    <source>
        <dbReference type="Proteomes" id="UP000178912"/>
    </source>
</evidence>
<dbReference type="GO" id="GO:0008270">
    <property type="term" value="F:zinc ion binding"/>
    <property type="evidence" value="ECO:0007669"/>
    <property type="project" value="UniProtKB-KW"/>
</dbReference>
<reference evidence="7" key="1">
    <citation type="submission" date="2016-03" db="EMBL/GenBank/DDBJ databases">
        <authorList>
            <person name="Guldener U."/>
        </authorList>
    </citation>
    <scope>NUCLEOTIDE SEQUENCE [LARGE SCALE GENOMIC DNA]</scope>
    <source>
        <strain evidence="7">04CH-RAC-A.6.1</strain>
    </source>
</reference>
<evidence type="ECO:0000256" key="5">
    <source>
        <dbReference type="ARBA" id="ARBA00023242"/>
    </source>
</evidence>
<name>A0A1E1LKD6_9HELO</name>